<dbReference type="Gene3D" id="3.40.50.300">
    <property type="entry name" value="P-loop containing nucleotide triphosphate hydrolases"/>
    <property type="match status" value="1"/>
</dbReference>
<dbReference type="InterPro" id="IPR001401">
    <property type="entry name" value="Dynamin_GTPase"/>
</dbReference>
<dbReference type="Gene3D" id="1.20.120.1240">
    <property type="entry name" value="Dynamin, middle domain"/>
    <property type="match status" value="1"/>
</dbReference>
<evidence type="ECO:0000256" key="1">
    <source>
        <dbReference type="ARBA" id="ARBA00022741"/>
    </source>
</evidence>
<dbReference type="PANTHER" id="PTHR11566:SF131">
    <property type="entry name" value="GTPASE, PUTATIVE (AFU_ORTHOLOGUE AFUA_6G07630)-RELATED"/>
    <property type="match status" value="1"/>
</dbReference>
<comment type="caution">
    <text evidence="5">The sequence shown here is derived from an EMBL/GenBank/DDBJ whole genome shotgun (WGS) entry which is preliminary data.</text>
</comment>
<evidence type="ECO:0000256" key="2">
    <source>
        <dbReference type="ARBA" id="ARBA00023134"/>
    </source>
</evidence>
<dbReference type="InterPro" id="IPR027417">
    <property type="entry name" value="P-loop_NTPase"/>
</dbReference>
<organism evidence="5 6">
    <name type="scientific">Marasmiellus scandens</name>
    <dbReference type="NCBI Taxonomy" id="2682957"/>
    <lineage>
        <taxon>Eukaryota</taxon>
        <taxon>Fungi</taxon>
        <taxon>Dikarya</taxon>
        <taxon>Basidiomycota</taxon>
        <taxon>Agaricomycotina</taxon>
        <taxon>Agaricomycetes</taxon>
        <taxon>Agaricomycetidae</taxon>
        <taxon>Agaricales</taxon>
        <taxon>Marasmiineae</taxon>
        <taxon>Omphalotaceae</taxon>
        <taxon>Marasmiellus</taxon>
    </lineage>
</organism>
<evidence type="ECO:0000313" key="6">
    <source>
        <dbReference type="Proteomes" id="UP001498398"/>
    </source>
</evidence>
<keyword evidence="1" id="KW-0547">Nucleotide-binding</keyword>
<dbReference type="SMART" id="SM00053">
    <property type="entry name" value="DYNc"/>
    <property type="match status" value="1"/>
</dbReference>
<dbReference type="Pfam" id="PF00350">
    <property type="entry name" value="Dynamin_N"/>
    <property type="match status" value="1"/>
</dbReference>
<proteinExistence type="predicted"/>
<dbReference type="InterPro" id="IPR000375">
    <property type="entry name" value="Dynamin_stalk"/>
</dbReference>
<dbReference type="Pfam" id="PF01031">
    <property type="entry name" value="Dynamin_M"/>
    <property type="match status" value="2"/>
</dbReference>
<dbReference type="InterPro" id="IPR045063">
    <property type="entry name" value="Dynamin_N"/>
</dbReference>
<feature type="compositionally biased region" description="Polar residues" evidence="3">
    <location>
        <begin position="14"/>
        <end position="40"/>
    </location>
</feature>
<reference evidence="5 6" key="1">
    <citation type="submission" date="2024-01" db="EMBL/GenBank/DDBJ databases">
        <title>A draft genome for the cacao thread blight pathogen Marasmiellus scandens.</title>
        <authorList>
            <person name="Baruah I.K."/>
            <person name="Leung J."/>
            <person name="Bukari Y."/>
            <person name="Amoako-Attah I."/>
            <person name="Meinhardt L.W."/>
            <person name="Bailey B.A."/>
            <person name="Cohen S.P."/>
        </authorList>
    </citation>
    <scope>NUCLEOTIDE SEQUENCE [LARGE SCALE GENOMIC DNA]</scope>
    <source>
        <strain evidence="5 6">GH-19</strain>
    </source>
</reference>
<keyword evidence="2" id="KW-0342">GTP-binding</keyword>
<dbReference type="InterPro" id="IPR030381">
    <property type="entry name" value="G_DYNAMIN_dom"/>
</dbReference>
<evidence type="ECO:0000259" key="4">
    <source>
        <dbReference type="PROSITE" id="PS51718"/>
    </source>
</evidence>
<evidence type="ECO:0000256" key="3">
    <source>
        <dbReference type="SAM" id="MobiDB-lite"/>
    </source>
</evidence>
<dbReference type="SUPFAM" id="SSF52540">
    <property type="entry name" value="P-loop containing nucleoside triphosphate hydrolases"/>
    <property type="match status" value="1"/>
</dbReference>
<dbReference type="Proteomes" id="UP001498398">
    <property type="component" value="Unassembled WGS sequence"/>
</dbReference>
<accession>A0ABR1JMA6</accession>
<dbReference type="PANTHER" id="PTHR11566">
    <property type="entry name" value="DYNAMIN"/>
    <property type="match status" value="1"/>
</dbReference>
<feature type="region of interest" description="Disordered" evidence="3">
    <location>
        <begin position="1"/>
        <end position="43"/>
    </location>
</feature>
<protein>
    <recommendedName>
        <fullName evidence="4">Dynamin-type G domain-containing protein</fullName>
    </recommendedName>
</protein>
<dbReference type="PRINTS" id="PR00195">
    <property type="entry name" value="DYNAMIN"/>
</dbReference>
<evidence type="ECO:0000313" key="5">
    <source>
        <dbReference type="EMBL" id="KAK7464108.1"/>
    </source>
</evidence>
<name>A0ABR1JMA6_9AGAR</name>
<gene>
    <name evidence="5" type="ORF">VKT23_006272</name>
</gene>
<dbReference type="EMBL" id="JBANRG010000008">
    <property type="protein sequence ID" value="KAK7464108.1"/>
    <property type="molecule type" value="Genomic_DNA"/>
</dbReference>
<feature type="domain" description="Dynamin-type G" evidence="4">
    <location>
        <begin position="69"/>
        <end position="382"/>
    </location>
</feature>
<dbReference type="PROSITE" id="PS51718">
    <property type="entry name" value="G_DYNAMIN_2"/>
    <property type="match status" value="1"/>
</dbReference>
<keyword evidence="6" id="KW-1185">Reference proteome</keyword>
<sequence length="697" mass="78919">MPNFTGFGRRPTMRNIQNNTSGDQSSGLTTPDGNDDSSSAGIRDSEYARKCRELMNIIKRLFDLGAENMFPVPRVTVIGGQSAGKSSLVEAVSGINVPRDSGTCTRCPMECVMSSSGTTWSCQISLRLKYNANGKPVDQQTISFSPLITNPAEVELWIRRAQAAILYPNRLPSEFKDKSEDDLRNLVRSGATLPDSKMLKFSKNMVLVELKDPGLTDLLFIDLPGLIQNEEEDVINLVRTLVVDQIGGEHSENNIILITIPMSDDIENQQAVKLARECDPEGVRTIGNLFQTRLARVLSDHEINGEMSFKEHKLTHGYYCVRLPDDAQRASLSRTEFQKLALQYFDTKAPWSQMSARDRFGVPNLVSDVSKLLVELIEKNIPKLKTSVERFVLEAQEELQTLPAPPAKEPVAEISTLVNSFCTTVTELVFGKGEDTTLAKTDRKLYAEFKRAIWSTSYDFRPFVNCKYWEGSGLDNDEPFDSPCIPSPERSGSYPDVRKIYYFSDVREVIESSIGWELPGHVPFEATKKLVRDTTSKWRAPSVACFNAIYNNLWYILEGKISTIFKQYSKLEKFISSIVRRELDCRKEVALVKLEDKIKHEGEPVWTQNYHYLAAEKLRWRLRYEKLRGRNTSDDLLNASPSRPSTYAASRSAVNSSTPVYTRKYDLERDEYEEEIDLMAGVQAYFKVAYKATIAIY</sequence>
<dbReference type="InterPro" id="IPR022812">
    <property type="entry name" value="Dynamin"/>
</dbReference>